<proteinExistence type="predicted"/>
<accession>A0A485K8X3</accession>
<protein>
    <submittedName>
        <fullName evidence="2">Aste57867_1549 protein</fullName>
    </submittedName>
</protein>
<name>A0A485K8X3_9STRA</name>
<reference evidence="2 3" key="1">
    <citation type="submission" date="2019-03" db="EMBL/GenBank/DDBJ databases">
        <authorList>
            <person name="Gaulin E."/>
            <person name="Dumas B."/>
        </authorList>
    </citation>
    <scope>NUCLEOTIDE SEQUENCE [LARGE SCALE GENOMIC DNA]</scope>
    <source>
        <strain evidence="2">CBS 568.67</strain>
    </source>
</reference>
<sequence>MVHQHDVVLYYFERELAPESFQVDESNEYTLLSFDMSSCPHVGCDARLSSDAAFDIRIAGATIACVQCGRPVAAEDMRVASYVRDHPTIRFAATHNIRANLCSMPRGWQSQPHRHVIYGMDGRGQPEHGVLGRHFRRTTGRNRHHALQRRTRCTTGMARHLAFLGHVFQLFDMNWRLDASIVRYCQFHHLCNLHKLDLVPTMDIALVQYVHQTISSLPRWTIDQLWDRMSCATAPSTDTAAVAYTKTYVLWAETFHGAAYSSYPPNQDAYLGRTNAVTRRLRLQTWNQVVRMPSRDCRFVGVDERLSSLALVDGDDKALHVAVVGTPWIDTRLQLLRDATILGKTTTVDNCFGWSPWKMHHVWEDMTVLMSYQQHTKLVLKQVVP</sequence>
<dbReference type="EMBL" id="CAADRA010000132">
    <property type="protein sequence ID" value="VFT78763.1"/>
    <property type="molecule type" value="Genomic_DNA"/>
</dbReference>
<evidence type="ECO:0000313" key="2">
    <source>
        <dbReference type="EMBL" id="VFT78763.1"/>
    </source>
</evidence>
<organism evidence="2 3">
    <name type="scientific">Aphanomyces stellatus</name>
    <dbReference type="NCBI Taxonomy" id="120398"/>
    <lineage>
        <taxon>Eukaryota</taxon>
        <taxon>Sar</taxon>
        <taxon>Stramenopiles</taxon>
        <taxon>Oomycota</taxon>
        <taxon>Saprolegniomycetes</taxon>
        <taxon>Saprolegniales</taxon>
        <taxon>Verrucalvaceae</taxon>
        <taxon>Aphanomyces</taxon>
    </lineage>
</organism>
<dbReference type="AlphaFoldDB" id="A0A485K8X3"/>
<reference evidence="1" key="2">
    <citation type="submission" date="2019-06" db="EMBL/GenBank/DDBJ databases">
        <title>Genomics analysis of Aphanomyces spp. identifies a new class of oomycete effector associated with host adaptation.</title>
        <authorList>
            <person name="Gaulin E."/>
        </authorList>
    </citation>
    <scope>NUCLEOTIDE SEQUENCE</scope>
    <source>
        <strain evidence="1">CBS 578.67</strain>
    </source>
</reference>
<gene>
    <name evidence="2" type="primary">Aste57867_1549</name>
    <name evidence="1" type="ORF">As57867_001548</name>
    <name evidence="2" type="ORF">ASTE57867_1549</name>
</gene>
<dbReference type="Proteomes" id="UP000332933">
    <property type="component" value="Unassembled WGS sequence"/>
</dbReference>
<evidence type="ECO:0000313" key="3">
    <source>
        <dbReference type="Proteomes" id="UP000332933"/>
    </source>
</evidence>
<keyword evidence="3" id="KW-1185">Reference proteome</keyword>
<dbReference type="EMBL" id="VJMH01000132">
    <property type="protein sequence ID" value="KAF0718675.1"/>
    <property type="molecule type" value="Genomic_DNA"/>
</dbReference>
<evidence type="ECO:0000313" key="1">
    <source>
        <dbReference type="EMBL" id="KAF0718675.1"/>
    </source>
</evidence>